<dbReference type="InterPro" id="IPR000969">
    <property type="entry name" value="SSRP1/POB3"/>
</dbReference>
<dbReference type="FunFam" id="2.30.29.150:FF:000001">
    <property type="entry name" value="Fact complex subunit ssrp1"/>
    <property type="match status" value="1"/>
</dbReference>
<dbReference type="InterPro" id="IPR035417">
    <property type="entry name" value="SSRP1/POB3_N"/>
</dbReference>
<evidence type="ECO:0000313" key="13">
    <source>
        <dbReference type="EMBL" id="OCB88915.1"/>
    </source>
</evidence>
<dbReference type="InterPro" id="IPR050454">
    <property type="entry name" value="RTT106/SSRP1_HistChap/FACT"/>
</dbReference>
<dbReference type="GO" id="GO:0035101">
    <property type="term" value="C:FACT complex"/>
    <property type="evidence" value="ECO:0007669"/>
    <property type="project" value="TreeGrafter"/>
</dbReference>
<sequence>MTTQFDNIYHELEPQVGKFRMAASGMAWMNSETKAVVSVPAGEIKWAQWMRVARNFRLRIGLKEKGKRENFDGFMRDDHDKLTSLMKQHYGIILETKEITFKGWNWGATDFQGQDLAFLVSNKTAFELPLQKVANSNIAGRTEVSLEFATSAASRPSKSAADELVEIRFYVPGTSTKETGSDAGEEQGEGDEEETSAAQAFHDAVKEKADLGEVSGDMIVNFEEILVLTPRGRYDMDMFPDFLRLRGKTYDYKINYDGISKLFLLPKDDQHVLFILSLMNPIRQGQTRYHFLVMQFDREEEIKAELNIDDEELEKYEKLQKSYESSSFEVVSSIFRSLSRNKIIGSGSYSSRTGHPGIKANLKAVQGDLFILEKYIFFVAKTPLLIEFSDIHQVTFSRVGGPMATSRTFDLVIVTKSGPEHTFSSINKEEHENLEGYLKGKKLRVKSTMAEDLAAPALDDDEDEEMQSVVSSGDEVPRPRLGGDDDDSEEDEDFQASSSDNGSPSSESESDDDGAASVSDASGDLDIARTAKKKGKAAAGDKPKKKKKASDGDAAPKKKKKKAKKGSNDENEDAAMSVDEEEKPKPKPKPKKPAEDGEGPVKKKQKKD</sequence>
<dbReference type="GO" id="GO:0006281">
    <property type="term" value="P:DNA repair"/>
    <property type="evidence" value="ECO:0007669"/>
    <property type="project" value="UniProtKB-KW"/>
</dbReference>
<dbReference type="PANTHER" id="PTHR45849">
    <property type="entry name" value="FACT COMPLEX SUBUNIT SSRP1"/>
    <property type="match status" value="1"/>
</dbReference>
<gene>
    <name evidence="13" type="ORF">A7U60_g3870</name>
</gene>
<evidence type="ECO:0000256" key="4">
    <source>
        <dbReference type="ARBA" id="ARBA00022763"/>
    </source>
</evidence>
<evidence type="ECO:0000256" key="9">
    <source>
        <dbReference type="ARBA" id="ARBA00025370"/>
    </source>
</evidence>
<feature type="region of interest" description="Disordered" evidence="11">
    <location>
        <begin position="455"/>
        <end position="608"/>
    </location>
</feature>
<keyword evidence="14" id="KW-1185">Reference proteome</keyword>
<dbReference type="Pfam" id="PF17292">
    <property type="entry name" value="POB3_N"/>
    <property type="match status" value="1"/>
</dbReference>
<dbReference type="Gene3D" id="2.30.29.150">
    <property type="match status" value="1"/>
</dbReference>
<comment type="subcellular location">
    <subcellularLocation>
        <location evidence="10">Nucleus</location>
    </subcellularLocation>
    <subcellularLocation>
        <location evidence="10">Chromosome</location>
    </subcellularLocation>
</comment>
<keyword evidence="4 10" id="KW-0227">DNA damage</keyword>
<dbReference type="OrthoDB" id="498543at2759"/>
<feature type="compositionally biased region" description="Acidic residues" evidence="11">
    <location>
        <begin position="569"/>
        <end position="581"/>
    </location>
</feature>
<feature type="compositionally biased region" description="Low complexity" evidence="11">
    <location>
        <begin position="495"/>
        <end position="507"/>
    </location>
</feature>
<dbReference type="GO" id="GO:0042393">
    <property type="term" value="F:histone binding"/>
    <property type="evidence" value="ECO:0007669"/>
    <property type="project" value="TreeGrafter"/>
</dbReference>
<keyword evidence="3 10" id="KW-0235">DNA replication</keyword>
<protein>
    <recommendedName>
        <fullName evidence="10">FACT complex subunit POB3</fullName>
    </recommendedName>
</protein>
<dbReference type="Gene3D" id="2.30.29.220">
    <property type="entry name" value="Structure-specific recognition protein (SSRP1)"/>
    <property type="match status" value="1"/>
</dbReference>
<feature type="compositionally biased region" description="Acidic residues" evidence="11">
    <location>
        <begin position="183"/>
        <end position="195"/>
    </location>
</feature>
<evidence type="ECO:0000256" key="2">
    <source>
        <dbReference type="ARBA" id="ARBA00022454"/>
    </source>
</evidence>
<feature type="domain" description="Histone chaperone RTT106/FACT complex subunit SPT16-like middle" evidence="12">
    <location>
        <begin position="355"/>
        <end position="448"/>
    </location>
</feature>
<evidence type="ECO:0000313" key="14">
    <source>
        <dbReference type="Proteomes" id="UP000757232"/>
    </source>
</evidence>
<comment type="caution">
    <text evidence="13">The sequence shown here is derived from an EMBL/GenBank/DDBJ whole genome shotgun (WGS) entry which is preliminary data.</text>
</comment>
<dbReference type="Pfam" id="PF21103">
    <property type="entry name" value="PH1_SSRP1-like"/>
    <property type="match status" value="1"/>
</dbReference>
<keyword evidence="6 10" id="KW-0804">Transcription</keyword>
<evidence type="ECO:0000259" key="12">
    <source>
        <dbReference type="SMART" id="SM01287"/>
    </source>
</evidence>
<keyword evidence="5 10" id="KW-0805">Transcription regulation</keyword>
<evidence type="ECO:0000256" key="7">
    <source>
        <dbReference type="ARBA" id="ARBA00023204"/>
    </source>
</evidence>
<dbReference type="InterPro" id="IPR038167">
    <property type="entry name" value="SSRP1_sf"/>
</dbReference>
<dbReference type="CDD" id="cd13231">
    <property type="entry name" value="PH2_SSRP1-like"/>
    <property type="match status" value="1"/>
</dbReference>
<feature type="compositionally biased region" description="Basic and acidic residues" evidence="11">
    <location>
        <begin position="592"/>
        <end position="601"/>
    </location>
</feature>
<comment type="similarity">
    <text evidence="1 10">Belongs to the SSRP1 family.</text>
</comment>
<evidence type="ECO:0000256" key="6">
    <source>
        <dbReference type="ARBA" id="ARBA00023163"/>
    </source>
</evidence>
<proteinExistence type="inferred from homology"/>
<dbReference type="GO" id="GO:0003677">
    <property type="term" value="F:DNA binding"/>
    <property type="evidence" value="ECO:0007669"/>
    <property type="project" value="InterPro"/>
</dbReference>
<feature type="region of interest" description="Disordered" evidence="11">
    <location>
        <begin position="175"/>
        <end position="198"/>
    </location>
</feature>
<dbReference type="Gene3D" id="2.30.29.30">
    <property type="entry name" value="Pleckstrin-homology domain (PH domain)/Phosphotyrosine-binding domain (PTB)"/>
    <property type="match status" value="2"/>
</dbReference>
<dbReference type="GO" id="GO:0006260">
    <property type="term" value="P:DNA replication"/>
    <property type="evidence" value="ECO:0007669"/>
    <property type="project" value="UniProtKB-KW"/>
</dbReference>
<evidence type="ECO:0000256" key="8">
    <source>
        <dbReference type="ARBA" id="ARBA00023242"/>
    </source>
</evidence>
<dbReference type="CDD" id="cd13230">
    <property type="entry name" value="PH1_SSRP1-like"/>
    <property type="match status" value="1"/>
</dbReference>
<keyword evidence="8 10" id="KW-0539">Nucleus</keyword>
<dbReference type="PRINTS" id="PR00887">
    <property type="entry name" value="SSRCOGNITION"/>
</dbReference>
<dbReference type="SUPFAM" id="SSF50729">
    <property type="entry name" value="PH domain-like"/>
    <property type="match status" value="1"/>
</dbReference>
<dbReference type="InterPro" id="IPR011993">
    <property type="entry name" value="PH-like_dom_sf"/>
</dbReference>
<keyword evidence="2 10" id="KW-0158">Chromosome</keyword>
<dbReference type="InterPro" id="IPR024954">
    <property type="entry name" value="SSRP1_DD"/>
</dbReference>
<feature type="compositionally biased region" description="Acidic residues" evidence="11">
    <location>
        <begin position="484"/>
        <end position="494"/>
    </location>
</feature>
<dbReference type="InterPro" id="IPR013719">
    <property type="entry name" value="RTT106/SPT16-like_middle_dom"/>
</dbReference>
<evidence type="ECO:0000256" key="10">
    <source>
        <dbReference type="RuleBase" id="RU364013"/>
    </source>
</evidence>
<evidence type="ECO:0000256" key="3">
    <source>
        <dbReference type="ARBA" id="ARBA00022705"/>
    </source>
</evidence>
<dbReference type="SMART" id="SM01287">
    <property type="entry name" value="Rtt106"/>
    <property type="match status" value="1"/>
</dbReference>
<dbReference type="AlphaFoldDB" id="A0A9Q5HZI9"/>
<dbReference type="EMBL" id="LNZH02000167">
    <property type="protein sequence ID" value="OCB88915.1"/>
    <property type="molecule type" value="Genomic_DNA"/>
</dbReference>
<dbReference type="Pfam" id="PF08512">
    <property type="entry name" value="Rttp106-like_middle"/>
    <property type="match status" value="1"/>
</dbReference>
<comment type="function">
    <text evidence="9 10">Component of the FACT complex, a general chromatin factor that acts to reorganize nucleosomes. The FACT complex is involved in multiple processes that require DNA as a template such as mRNA elongation, DNA replication and DNA repair. During transcription elongation the FACT complex acts as a histone chaperone that both destabilizes and restores nucleosomal structure. It facilitates the passage of RNA polymerase II and transcription by promoting the dissociation of one histone H2A-H2B dimer from the nucleosome, then subsequently promotes the reestablishment of the nucleosome following the passage of RNA polymerase II.</text>
</comment>
<accession>A0A9Q5HZI9</accession>
<evidence type="ECO:0000256" key="11">
    <source>
        <dbReference type="SAM" id="MobiDB-lite"/>
    </source>
</evidence>
<dbReference type="InterPro" id="IPR048993">
    <property type="entry name" value="SSRP1-like_PH1"/>
</dbReference>
<organism evidence="13 14">
    <name type="scientific">Sanghuangporus baumii</name>
    <name type="common">Phellinus baumii</name>
    <dbReference type="NCBI Taxonomy" id="108892"/>
    <lineage>
        <taxon>Eukaryota</taxon>
        <taxon>Fungi</taxon>
        <taxon>Dikarya</taxon>
        <taxon>Basidiomycota</taxon>
        <taxon>Agaricomycotina</taxon>
        <taxon>Agaricomycetes</taxon>
        <taxon>Hymenochaetales</taxon>
        <taxon>Hymenochaetaceae</taxon>
        <taxon>Sanghuangporus</taxon>
    </lineage>
</organism>
<dbReference type="GO" id="GO:0031491">
    <property type="term" value="F:nucleosome binding"/>
    <property type="evidence" value="ECO:0007669"/>
    <property type="project" value="TreeGrafter"/>
</dbReference>
<dbReference type="Proteomes" id="UP000757232">
    <property type="component" value="Unassembled WGS sequence"/>
</dbReference>
<dbReference type="Pfam" id="PF03531">
    <property type="entry name" value="SSrecog"/>
    <property type="match status" value="1"/>
</dbReference>
<reference evidence="13" key="1">
    <citation type="submission" date="2016-06" db="EMBL/GenBank/DDBJ databases">
        <title>Draft Genome sequence of the fungus Inonotus baumii.</title>
        <authorList>
            <person name="Zhu H."/>
            <person name="Lin W."/>
        </authorList>
    </citation>
    <scope>NUCLEOTIDE SEQUENCE</scope>
    <source>
        <strain evidence="13">821</strain>
    </source>
</reference>
<dbReference type="PANTHER" id="PTHR45849:SF1">
    <property type="entry name" value="FACT COMPLEX SUBUNIT SSRP1"/>
    <property type="match status" value="1"/>
</dbReference>
<evidence type="ECO:0000256" key="5">
    <source>
        <dbReference type="ARBA" id="ARBA00023015"/>
    </source>
</evidence>
<evidence type="ECO:0000256" key="1">
    <source>
        <dbReference type="ARBA" id="ARBA00010060"/>
    </source>
</evidence>
<keyword evidence="7 10" id="KW-0234">DNA repair</keyword>
<name>A0A9Q5HZI9_SANBA</name>
<feature type="compositionally biased region" description="Low complexity" evidence="11">
    <location>
        <begin position="515"/>
        <end position="525"/>
    </location>
</feature>